<keyword evidence="2" id="KW-0808">Transferase</keyword>
<evidence type="ECO:0000256" key="1">
    <source>
        <dbReference type="ARBA" id="ARBA00006547"/>
    </source>
</evidence>
<comment type="similarity">
    <text evidence="1">Belongs to the arylamine N-acetyltransferase family.</text>
</comment>
<sequence length="265" mass="31334">MNDTINQYLNCLRIGVESPSLNYLQRLIQQHLFRVPYETFSKFHYYSIDPRYVPSLDIFVQNLTEKGWGGTCFTLNINFARLLKALQFDCHLVRVKPGHLALMVILGSKKFYADVGYGSPIMKPIELEAKRQHTLHGFGEDIIFTQKSKDIYEVDRRANGKSFVRKEIEWKPLTEEDIINDIECSYLDDDENQTMRRITAVRFNGHECYFLRDHSLKVMTYRNISEINLQDIHKWKKYVQEVYKIDENSLDESIRFLKQRGVSLF</sequence>
<gene>
    <name evidence="2" type="ORF">D9X91_15910</name>
</gene>
<keyword evidence="3" id="KW-1185">Reference proteome</keyword>
<evidence type="ECO:0000313" key="3">
    <source>
        <dbReference type="Proteomes" id="UP000276770"/>
    </source>
</evidence>
<accession>A0A3L7JUH6</accession>
<dbReference type="PANTHER" id="PTHR11786:SF0">
    <property type="entry name" value="ARYLAMINE N-ACETYLTRANSFERASE 4-RELATED"/>
    <property type="match status" value="1"/>
</dbReference>
<dbReference type="GO" id="GO:0016407">
    <property type="term" value="F:acetyltransferase activity"/>
    <property type="evidence" value="ECO:0007669"/>
    <property type="project" value="InterPro"/>
</dbReference>
<dbReference type="EMBL" id="RCVZ01000012">
    <property type="protein sequence ID" value="RLQ93759.1"/>
    <property type="molecule type" value="Genomic_DNA"/>
</dbReference>
<dbReference type="AlphaFoldDB" id="A0A3L7JUH6"/>
<dbReference type="Proteomes" id="UP000276770">
    <property type="component" value="Unassembled WGS sequence"/>
</dbReference>
<protein>
    <submittedName>
        <fullName evidence="2">Arylamine N-acetyltransferase</fullName>
    </submittedName>
</protein>
<name>A0A3L7JUH6_9BACI</name>
<dbReference type="InterPro" id="IPR038765">
    <property type="entry name" value="Papain-like_cys_pep_sf"/>
</dbReference>
<dbReference type="Pfam" id="PF00797">
    <property type="entry name" value="Acetyltransf_2"/>
    <property type="match status" value="1"/>
</dbReference>
<proteinExistence type="inferred from homology"/>
<evidence type="ECO:0000313" key="2">
    <source>
        <dbReference type="EMBL" id="RLQ93759.1"/>
    </source>
</evidence>
<dbReference type="SUPFAM" id="SSF54001">
    <property type="entry name" value="Cysteine proteinases"/>
    <property type="match status" value="1"/>
</dbReference>
<organism evidence="2 3">
    <name type="scientific">Falsibacillus albus</name>
    <dbReference type="NCBI Taxonomy" id="2478915"/>
    <lineage>
        <taxon>Bacteria</taxon>
        <taxon>Bacillati</taxon>
        <taxon>Bacillota</taxon>
        <taxon>Bacilli</taxon>
        <taxon>Bacillales</taxon>
        <taxon>Bacillaceae</taxon>
        <taxon>Falsibacillus</taxon>
    </lineage>
</organism>
<dbReference type="RefSeq" id="WP_121681641.1">
    <property type="nucleotide sequence ID" value="NZ_RCVZ01000012.1"/>
</dbReference>
<comment type="caution">
    <text evidence="2">The sequence shown here is derived from an EMBL/GenBank/DDBJ whole genome shotgun (WGS) entry which is preliminary data.</text>
</comment>
<dbReference type="InterPro" id="IPR001447">
    <property type="entry name" value="Arylamine_N-AcTrfase"/>
</dbReference>
<dbReference type="OrthoDB" id="2845539at2"/>
<dbReference type="InterPro" id="IPR053710">
    <property type="entry name" value="Arylamine_NAT_domain_sf"/>
</dbReference>
<reference evidence="2 3" key="1">
    <citation type="submission" date="2018-10" db="EMBL/GenBank/DDBJ databases">
        <title>Falsibacillus sp. genome draft.</title>
        <authorList>
            <person name="Shi S."/>
        </authorList>
    </citation>
    <scope>NUCLEOTIDE SEQUENCE [LARGE SCALE GENOMIC DNA]</scope>
    <source>
        <strain evidence="2 3">GY 10110</strain>
    </source>
</reference>
<dbReference type="Gene3D" id="3.30.2140.20">
    <property type="match status" value="1"/>
</dbReference>
<dbReference type="PANTHER" id="PTHR11786">
    <property type="entry name" value="N-HYDROXYARYLAMINE O-ACETYLTRANSFERASE"/>
    <property type="match status" value="1"/>
</dbReference>